<dbReference type="KEGG" id="msi:Msm_1637"/>
<dbReference type="BioCyc" id="MSMI420247:GHWZ-1678-MONOMER"/>
<dbReference type="GeneID" id="78818279"/>
<dbReference type="PATRIC" id="fig|420247.28.peg.1627"/>
<dbReference type="EnsemblBacteria" id="ABQ87842">
    <property type="protein sequence ID" value="ABQ87842"/>
    <property type="gene ID" value="Msm_1637"/>
</dbReference>
<protein>
    <submittedName>
        <fullName evidence="3">Conserved hypothetical membrane protein Msm_1637</fullName>
    </submittedName>
</protein>
<dbReference type="EMBL" id="CP000678">
    <property type="protein sequence ID" value="ABQ87842.1"/>
    <property type="molecule type" value="Genomic_DNA"/>
</dbReference>
<keyword evidence="2" id="KW-0472">Membrane</keyword>
<dbReference type="AlphaFoldDB" id="A5UNR4"/>
<accession>A5UNR4</accession>
<keyword evidence="2" id="KW-0812">Transmembrane</keyword>
<feature type="compositionally biased region" description="Low complexity" evidence="1">
    <location>
        <begin position="49"/>
        <end position="63"/>
    </location>
</feature>
<keyword evidence="4" id="KW-1185">Reference proteome</keyword>
<reference evidence="3 4" key="1">
    <citation type="journal article" date="2007" name="Proc. Natl. Acad. Sci. U.S.A.">
        <title>Genomic and metabolic adaptations of Methanobrevibacter smithii to the human gut.</title>
        <authorList>
            <person name="Samuel B.S."/>
            <person name="Hansen E.E."/>
            <person name="Manchester J.K."/>
            <person name="Coutinho P.M."/>
            <person name="Henrissat B."/>
            <person name="Fulton R."/>
            <person name="Latreille P."/>
            <person name="Kim K."/>
            <person name="Wilson R.K."/>
            <person name="Gordon J.I."/>
        </authorList>
    </citation>
    <scope>NUCLEOTIDE SEQUENCE [LARGE SCALE GENOMIC DNA]</scope>
    <source>
        <strain evidence="4">ATCC 35061 / DSM 861 / OCM 144 / PS</strain>
    </source>
</reference>
<organism evidence="3 4">
    <name type="scientific">Methanobrevibacter smithii (strain ATCC 35061 / DSM 861 / OCM 144 / PS)</name>
    <dbReference type="NCBI Taxonomy" id="420247"/>
    <lineage>
        <taxon>Archaea</taxon>
        <taxon>Methanobacteriati</taxon>
        <taxon>Methanobacteriota</taxon>
        <taxon>Methanomada group</taxon>
        <taxon>Methanobacteria</taxon>
        <taxon>Methanobacteriales</taxon>
        <taxon>Methanobacteriaceae</taxon>
        <taxon>Methanobrevibacter</taxon>
    </lineage>
</organism>
<sequence>MFNKNTIIIVLAIICLAVIIGGTILVFGNAHEAYNGTTINNTNNTSVSVDNVTSQSSSSGSADDGYKRPTRTYGGEEHLTAHESDVLDDGWDPKQHEVSRSDIGNGYHRINYDDGYFRVCDDHGYVVSYGY</sequence>
<dbReference type="RefSeq" id="WP_011954648.1">
    <property type="nucleotide sequence ID" value="NC_009515.1"/>
</dbReference>
<proteinExistence type="predicted"/>
<evidence type="ECO:0000313" key="4">
    <source>
        <dbReference type="Proteomes" id="UP000001992"/>
    </source>
</evidence>
<gene>
    <name evidence="3" type="ordered locus">Msm_1637</name>
</gene>
<keyword evidence="2" id="KW-1133">Transmembrane helix</keyword>
<evidence type="ECO:0000256" key="2">
    <source>
        <dbReference type="SAM" id="Phobius"/>
    </source>
</evidence>
<evidence type="ECO:0000313" key="3">
    <source>
        <dbReference type="EMBL" id="ABQ87842.1"/>
    </source>
</evidence>
<feature type="transmembrane region" description="Helical" evidence="2">
    <location>
        <begin position="6"/>
        <end position="27"/>
    </location>
</feature>
<name>A5UNR4_METS3</name>
<feature type="region of interest" description="Disordered" evidence="1">
    <location>
        <begin position="49"/>
        <end position="79"/>
    </location>
</feature>
<dbReference type="Proteomes" id="UP000001992">
    <property type="component" value="Chromosome"/>
</dbReference>
<evidence type="ECO:0000256" key="1">
    <source>
        <dbReference type="SAM" id="MobiDB-lite"/>
    </source>
</evidence>
<dbReference type="HOGENOM" id="CLU_1922800_0_0_2"/>